<feature type="domain" description="Tyrosine specific protein phosphatases" evidence="6">
    <location>
        <begin position="95"/>
        <end position="152"/>
    </location>
</feature>
<name>R7UER9_CAPTE</name>
<protein>
    <recommendedName>
        <fullName evidence="2">protein-tyrosine-phosphatase</fullName>
        <ecNumber evidence="2">3.1.3.48</ecNumber>
    </recommendedName>
</protein>
<evidence type="ECO:0000256" key="2">
    <source>
        <dbReference type="ARBA" id="ARBA00013064"/>
    </source>
</evidence>
<proteinExistence type="inferred from homology"/>
<evidence type="ECO:0000256" key="3">
    <source>
        <dbReference type="ARBA" id="ARBA00022801"/>
    </source>
</evidence>
<keyword evidence="3" id="KW-0378">Hydrolase</keyword>
<dbReference type="OrthoDB" id="426001at2759"/>
<dbReference type="Proteomes" id="UP000014760">
    <property type="component" value="Unassembled WGS sequence"/>
</dbReference>
<evidence type="ECO:0000313" key="9">
    <source>
        <dbReference type="Proteomes" id="UP000014760"/>
    </source>
</evidence>
<dbReference type="EMBL" id="KB304688">
    <property type="protein sequence ID" value="ELU01777.1"/>
    <property type="molecule type" value="Genomic_DNA"/>
</dbReference>
<evidence type="ECO:0000313" key="8">
    <source>
        <dbReference type="EnsemblMetazoa" id="CapteP107807"/>
    </source>
</evidence>
<dbReference type="EC" id="3.1.3.48" evidence="2"/>
<dbReference type="GO" id="GO:0005737">
    <property type="term" value="C:cytoplasm"/>
    <property type="evidence" value="ECO:0007669"/>
    <property type="project" value="TreeGrafter"/>
</dbReference>
<evidence type="ECO:0000256" key="4">
    <source>
        <dbReference type="ARBA" id="ARBA00022912"/>
    </source>
</evidence>
<dbReference type="FunCoup" id="R7UER9">
    <property type="interactions" value="162"/>
</dbReference>
<evidence type="ECO:0000259" key="6">
    <source>
        <dbReference type="PROSITE" id="PS50056"/>
    </source>
</evidence>
<dbReference type="PANTHER" id="PTHR10159">
    <property type="entry name" value="DUAL SPECIFICITY PROTEIN PHOSPHATASE"/>
    <property type="match status" value="1"/>
</dbReference>
<dbReference type="GO" id="GO:0043409">
    <property type="term" value="P:negative regulation of MAPK cascade"/>
    <property type="evidence" value="ECO:0007669"/>
    <property type="project" value="TreeGrafter"/>
</dbReference>
<dbReference type="InterPro" id="IPR020422">
    <property type="entry name" value="TYR_PHOSPHATASE_DUAL_dom"/>
</dbReference>
<dbReference type="STRING" id="283909.R7UER9"/>
<accession>R7UER9</accession>
<gene>
    <name evidence="7" type="ORF">CAPTEDRAFT_107807</name>
</gene>
<dbReference type="PANTHER" id="PTHR10159:SF519">
    <property type="entry name" value="DUAL SPECIFICITY PROTEIN PHOSPHATASE MPK3"/>
    <property type="match status" value="1"/>
</dbReference>
<dbReference type="EMBL" id="AMQN01009132">
    <property type="status" value="NOT_ANNOTATED_CDS"/>
    <property type="molecule type" value="Genomic_DNA"/>
</dbReference>
<dbReference type="PROSITE" id="PS00383">
    <property type="entry name" value="TYR_PHOSPHATASE_1"/>
    <property type="match status" value="1"/>
</dbReference>
<dbReference type="SMART" id="SM00195">
    <property type="entry name" value="DSPc"/>
    <property type="match status" value="1"/>
</dbReference>
<dbReference type="AlphaFoldDB" id="R7UER9"/>
<keyword evidence="4" id="KW-0904">Protein phosphatase</keyword>
<dbReference type="Pfam" id="PF00782">
    <property type="entry name" value="DSPc"/>
    <property type="match status" value="1"/>
</dbReference>
<dbReference type="Gene3D" id="3.90.190.10">
    <property type="entry name" value="Protein tyrosine phosphatase superfamily"/>
    <property type="match status" value="1"/>
</dbReference>
<dbReference type="GO" id="GO:0017017">
    <property type="term" value="F:MAP kinase tyrosine/serine/threonine phosphatase activity"/>
    <property type="evidence" value="ECO:0007669"/>
    <property type="project" value="TreeGrafter"/>
</dbReference>
<reference evidence="8" key="3">
    <citation type="submission" date="2015-06" db="UniProtKB">
        <authorList>
            <consortium name="EnsemblMetazoa"/>
        </authorList>
    </citation>
    <scope>IDENTIFICATION</scope>
</reference>
<evidence type="ECO:0000313" key="7">
    <source>
        <dbReference type="EMBL" id="ELU01777.1"/>
    </source>
</evidence>
<reference evidence="7 9" key="2">
    <citation type="journal article" date="2013" name="Nature">
        <title>Insights into bilaterian evolution from three spiralian genomes.</title>
        <authorList>
            <person name="Simakov O."/>
            <person name="Marletaz F."/>
            <person name="Cho S.J."/>
            <person name="Edsinger-Gonzales E."/>
            <person name="Havlak P."/>
            <person name="Hellsten U."/>
            <person name="Kuo D.H."/>
            <person name="Larsson T."/>
            <person name="Lv J."/>
            <person name="Arendt D."/>
            <person name="Savage R."/>
            <person name="Osoegawa K."/>
            <person name="de Jong P."/>
            <person name="Grimwood J."/>
            <person name="Chapman J.A."/>
            <person name="Shapiro H."/>
            <person name="Aerts A."/>
            <person name="Otillar R.P."/>
            <person name="Terry A.Y."/>
            <person name="Boore J.L."/>
            <person name="Grigoriev I.V."/>
            <person name="Lindberg D.R."/>
            <person name="Seaver E.C."/>
            <person name="Weisblat D.A."/>
            <person name="Putnam N.H."/>
            <person name="Rokhsar D.S."/>
        </authorList>
    </citation>
    <scope>NUCLEOTIDE SEQUENCE</scope>
    <source>
        <strain evidence="7 9">I ESC-2004</strain>
    </source>
</reference>
<feature type="domain" description="Tyrosine-protein phosphatase" evidence="5">
    <location>
        <begin position="26"/>
        <end position="174"/>
    </location>
</feature>
<evidence type="ECO:0000256" key="1">
    <source>
        <dbReference type="ARBA" id="ARBA00008601"/>
    </source>
</evidence>
<evidence type="ECO:0000259" key="5">
    <source>
        <dbReference type="PROSITE" id="PS50054"/>
    </source>
</evidence>
<dbReference type="PROSITE" id="PS50054">
    <property type="entry name" value="TYR_PHOSPHATASE_DUAL"/>
    <property type="match status" value="1"/>
</dbReference>
<dbReference type="PROSITE" id="PS50056">
    <property type="entry name" value="TYR_PHOSPHATASE_2"/>
    <property type="match status" value="1"/>
</dbReference>
<dbReference type="OMA" id="HTHLYCY"/>
<dbReference type="InterPro" id="IPR016130">
    <property type="entry name" value="Tyr_Pase_AS"/>
</dbReference>
<dbReference type="HOGENOM" id="CLU_027074_11_3_1"/>
<dbReference type="EnsemblMetazoa" id="CapteT107807">
    <property type="protein sequence ID" value="CapteP107807"/>
    <property type="gene ID" value="CapteG107807"/>
</dbReference>
<dbReference type="GO" id="GO:0008330">
    <property type="term" value="F:protein tyrosine/threonine phosphatase activity"/>
    <property type="evidence" value="ECO:0007669"/>
    <property type="project" value="TreeGrafter"/>
</dbReference>
<dbReference type="CDD" id="cd14498">
    <property type="entry name" value="DSP"/>
    <property type="match status" value="1"/>
</dbReference>
<keyword evidence="9" id="KW-1185">Reference proteome</keyword>
<dbReference type="GO" id="GO:0033550">
    <property type="term" value="F:MAP kinase tyrosine phosphatase activity"/>
    <property type="evidence" value="ECO:0007669"/>
    <property type="project" value="TreeGrafter"/>
</dbReference>
<dbReference type="InterPro" id="IPR000387">
    <property type="entry name" value="Tyr_Pase_dom"/>
</dbReference>
<organism evidence="7">
    <name type="scientific">Capitella teleta</name>
    <name type="common">Polychaete worm</name>
    <dbReference type="NCBI Taxonomy" id="283909"/>
    <lineage>
        <taxon>Eukaryota</taxon>
        <taxon>Metazoa</taxon>
        <taxon>Spiralia</taxon>
        <taxon>Lophotrochozoa</taxon>
        <taxon>Annelida</taxon>
        <taxon>Polychaeta</taxon>
        <taxon>Sedentaria</taxon>
        <taxon>Scolecida</taxon>
        <taxon>Capitellidae</taxon>
        <taxon>Capitella</taxon>
    </lineage>
</organism>
<dbReference type="SUPFAM" id="SSF52799">
    <property type="entry name" value="(Phosphotyrosine protein) phosphatases II"/>
    <property type="match status" value="1"/>
</dbReference>
<comment type="similarity">
    <text evidence="1">Belongs to the protein-tyrosine phosphatase family. Non-receptor class dual specificity subfamily.</text>
</comment>
<sequence>MTEDDEYHTAILDILIQAPHGHQQTGPTQLLEHLFIGGYKDAEDVTTLSRMRITHVLNCAAFRKSDANFYPESSGIRCYHQFYARDRHDYDILDQHFYEAKSFIDDAKLSGGRCLVHCALGVNRSGVLCIAYIMLEARLGLLEAVKLVKERRGRVLANRGFQRQLIDFARSKGLLRSMDDLEL</sequence>
<reference evidence="9" key="1">
    <citation type="submission" date="2012-12" db="EMBL/GenBank/DDBJ databases">
        <authorList>
            <person name="Hellsten U."/>
            <person name="Grimwood J."/>
            <person name="Chapman J.A."/>
            <person name="Shapiro H."/>
            <person name="Aerts A."/>
            <person name="Otillar R.P."/>
            <person name="Terry A.Y."/>
            <person name="Boore J.L."/>
            <person name="Simakov O."/>
            <person name="Marletaz F."/>
            <person name="Cho S.-J."/>
            <person name="Edsinger-Gonzales E."/>
            <person name="Havlak P."/>
            <person name="Kuo D.-H."/>
            <person name="Larsson T."/>
            <person name="Lv J."/>
            <person name="Arendt D."/>
            <person name="Savage R."/>
            <person name="Osoegawa K."/>
            <person name="de Jong P."/>
            <person name="Lindberg D.R."/>
            <person name="Seaver E.C."/>
            <person name="Weisblat D.A."/>
            <person name="Putnam N.H."/>
            <person name="Grigoriev I.V."/>
            <person name="Rokhsar D.S."/>
        </authorList>
    </citation>
    <scope>NUCLEOTIDE SEQUENCE</scope>
    <source>
        <strain evidence="9">I ESC-2004</strain>
    </source>
</reference>
<dbReference type="InterPro" id="IPR000340">
    <property type="entry name" value="Dual-sp_phosphatase_cat-dom"/>
</dbReference>
<dbReference type="InterPro" id="IPR029021">
    <property type="entry name" value="Prot-tyrosine_phosphatase-like"/>
</dbReference>